<dbReference type="InterPro" id="IPR002893">
    <property type="entry name" value="Znf_MYND"/>
</dbReference>
<feature type="domain" description="MYND-type" evidence="4">
    <location>
        <begin position="469"/>
        <end position="508"/>
    </location>
</feature>
<dbReference type="KEGG" id="dqu:106745970"/>
<keyword evidence="5" id="KW-1185">Reference proteome</keyword>
<evidence type="ECO:0000259" key="4">
    <source>
        <dbReference type="PROSITE" id="PS01360"/>
    </source>
</evidence>
<dbReference type="SUPFAM" id="SSF144232">
    <property type="entry name" value="HIT/MYND zinc finger-like"/>
    <property type="match status" value="2"/>
</dbReference>
<organism evidence="5 6">
    <name type="scientific">Dinoponera quadriceps</name>
    <name type="common">South American ant</name>
    <dbReference type="NCBI Taxonomy" id="609295"/>
    <lineage>
        <taxon>Eukaryota</taxon>
        <taxon>Metazoa</taxon>
        <taxon>Ecdysozoa</taxon>
        <taxon>Arthropoda</taxon>
        <taxon>Hexapoda</taxon>
        <taxon>Insecta</taxon>
        <taxon>Pterygota</taxon>
        <taxon>Neoptera</taxon>
        <taxon>Endopterygota</taxon>
        <taxon>Hymenoptera</taxon>
        <taxon>Apocrita</taxon>
        <taxon>Aculeata</taxon>
        <taxon>Formicoidea</taxon>
        <taxon>Formicidae</taxon>
        <taxon>Ponerinae</taxon>
        <taxon>Ponerini</taxon>
        <taxon>Dinoponera</taxon>
    </lineage>
</organism>
<proteinExistence type="predicted"/>
<evidence type="ECO:0000256" key="3">
    <source>
        <dbReference type="ARBA" id="ARBA00022833"/>
    </source>
</evidence>
<dbReference type="PANTHER" id="PTHR28069">
    <property type="entry name" value="GH20023P"/>
    <property type="match status" value="1"/>
</dbReference>
<protein>
    <submittedName>
        <fullName evidence="6">Uncharacterized protein LOC106745970</fullName>
    </submittedName>
</protein>
<dbReference type="RefSeq" id="XP_014477534.1">
    <property type="nucleotide sequence ID" value="XM_014622048.1"/>
</dbReference>
<dbReference type="GeneID" id="106745970"/>
<evidence type="ECO:0000313" key="6">
    <source>
        <dbReference type="RefSeq" id="XP_014477534.1"/>
    </source>
</evidence>
<evidence type="ECO:0000256" key="1">
    <source>
        <dbReference type="ARBA" id="ARBA00022723"/>
    </source>
</evidence>
<dbReference type="OrthoDB" id="5282002at2759"/>
<feature type="domain" description="MYND-type" evidence="4">
    <location>
        <begin position="38"/>
        <end position="75"/>
    </location>
</feature>
<dbReference type="PROSITE" id="PS01360">
    <property type="entry name" value="ZF_MYND_1"/>
    <property type="match status" value="2"/>
</dbReference>
<keyword evidence="1" id="KW-0479">Metal-binding</keyword>
<accession>A0A6P3XHT9</accession>
<gene>
    <name evidence="6" type="primary">LOC106745970</name>
</gene>
<sequence length="867" mass="102987">MQSFVTFNMSTSQMQFLPSGRENSTRDYNNNFFNPNICHVCKRKDSSIRCNRCHMIYYCNEGHKFIHMNQHEQFCKAIRNYLQVDERWNIRCLSREGWNQSRKDMLRLIQSNLKRDLASYEVQMITFAKSCFICHRQENLHKCVICYSCNYCDEHREIFIKYHTKSICMDMQLCLRSDISIFNFQFSLKFMQFPKCDRPVVDMKSFISHYIYLINEACKRLYSDYSSGPLTLYYGMKDSDLLSKFECNRPEGNFVVHIIATNYVDKEYIGAWELLLHLVGMIKNLKIVLIGPKLIYERNVIDTCVKCKRCKQKFTYESYGISYHHYVNSLSYESPNLIAAFHVDFSDSDKETCTKLFLQIRKQKCPFILTSKSEFKSEQNINMVAEVLDSPLNLVYHGKNRFRSNRPQRDSEHEEDGMFYRNNYLAIFINDSLYSNFNMSNISQEKVCFLYRKENELYDYNKFFNPNICHLCKRIGNDNLITCNQCRMISYCNKGHTLIQIDEHEQFCKAITNYLRVDERWNIRCLSREGWNQSRKDMLRLIQSNLKRDLVPYEVQMITLAKSCFICHRQANLHTCTICYSCNYCNEHLEIFTKYHTESICMDMQLCLKIDTLFQKDYQFLLKFFMFPNSNRPIVDMKSFISHYVSRADSTNDEDCLYSDYSSGPLTLYYGMKDSDLLSKFECNRPEGNFVVHIIATNYVDKEYIGAWELLLHLASMIENLKIVLIGPKLIYERNVINTCFKCKRCRQKFTYEFYGASYHHYVNSLSYESPNLIAAFHVDFSDSDKETCSKLFLQIRKQKCPFILTSKSEFKSEQNINMVAEVLDSPLNLVYHGKNRFRSNRPQRDSEHEEDGMFYRNNYLALLLFE</sequence>
<dbReference type="Pfam" id="PF01753">
    <property type="entry name" value="zf-MYND"/>
    <property type="match status" value="2"/>
</dbReference>
<dbReference type="Gene3D" id="6.10.140.2220">
    <property type="match status" value="2"/>
</dbReference>
<dbReference type="Proteomes" id="UP000515204">
    <property type="component" value="Unplaced"/>
</dbReference>
<evidence type="ECO:0000313" key="5">
    <source>
        <dbReference type="Proteomes" id="UP000515204"/>
    </source>
</evidence>
<dbReference type="PANTHER" id="PTHR28069:SF2">
    <property type="entry name" value="GH20023P"/>
    <property type="match status" value="1"/>
</dbReference>
<keyword evidence="3" id="KW-0862">Zinc</keyword>
<reference evidence="6" key="1">
    <citation type="submission" date="2025-08" db="UniProtKB">
        <authorList>
            <consortium name="RefSeq"/>
        </authorList>
    </citation>
    <scope>IDENTIFICATION</scope>
</reference>
<dbReference type="AlphaFoldDB" id="A0A6P3XHT9"/>
<name>A0A6P3XHT9_DINQU</name>
<dbReference type="Pfam" id="PF20179">
    <property type="entry name" value="MSS51_C"/>
    <property type="match status" value="2"/>
</dbReference>
<dbReference type="InterPro" id="IPR046824">
    <property type="entry name" value="Mss51-like_C"/>
</dbReference>
<dbReference type="GO" id="GO:0008270">
    <property type="term" value="F:zinc ion binding"/>
    <property type="evidence" value="ECO:0007669"/>
    <property type="project" value="UniProtKB-KW"/>
</dbReference>
<evidence type="ECO:0000256" key="2">
    <source>
        <dbReference type="ARBA" id="ARBA00022771"/>
    </source>
</evidence>
<keyword evidence="2" id="KW-0863">Zinc-finger</keyword>